<dbReference type="PANTHER" id="PTHR44329">
    <property type="entry name" value="SERINE/THREONINE-PROTEIN KINASE TNNI3K-RELATED"/>
    <property type="match status" value="1"/>
</dbReference>
<dbReference type="PROSITE" id="PS00108">
    <property type="entry name" value="PROTEIN_KINASE_ST"/>
    <property type="match status" value="1"/>
</dbReference>
<name>A0A8H3BY86_9AGAM</name>
<feature type="domain" description="Protein kinase" evidence="1">
    <location>
        <begin position="358"/>
        <end position="627"/>
    </location>
</feature>
<dbReference type="EMBL" id="CAJMWT010003291">
    <property type="protein sequence ID" value="CAE6468287.1"/>
    <property type="molecule type" value="Genomic_DNA"/>
</dbReference>
<dbReference type="AlphaFoldDB" id="A0A8H3BY86"/>
<accession>A0A8H3BY86</accession>
<dbReference type="SUPFAM" id="SSF56112">
    <property type="entry name" value="Protein kinase-like (PK-like)"/>
    <property type="match status" value="2"/>
</dbReference>
<sequence length="642" mass="71722">MSWIAFYSTQVLPAQPISEILIRLGRHGCQDITSQLSSSRFGSSAVSTGGFGDVYQGILQDGTLVGIKCLRILVGMDDESGRNQLKRAARELYVWSKCKHPNILDLLGVAKYDNRVAMVSPWMMNGNLTWYLTRYPSADRYNLCTQIADAIAFLKENGIVHGDIKGANILVSDDHIPKLTDFGNSAISECTLRFTSTTGSLQTTLRWTAPEIFLGETKHTFEGDVYALGMTILEAFTGSAPYNGLLDVTVMRNLMQKIHPARPEKHFPIGNTSTDLLWALMVRCWDIDISKRPFALDIKAIVLARSNAYSPNHSGSSGETHTISSVNTVSIDMSPRHVLQCLVAQGCHDMTQQVEGTLSVWRREKDESFDRGYDTKEGTTGLLDGTEIMLRYTTKSRRYYYRGASETILPTLDKHTAYEAYILSQCNHLNIQGIMGVALHGDTFVICSLNPTEYQPLRHVLSSNAREFSRCKVSTQISDAVVYLHRKKITHGDINKDNIHLSPDYVPQLGGFHNAFAHSPSLIFPSREKSGSTEYSVFTMTYEQSYSTSIRESAFEVDIFALGGAILDVTTWGQFSSYGALNWRPEDFIPTDSDDGNRLWSLLQECLAHRSEVRPWATDVQRIMATITDQGLQKRSPKSQPS</sequence>
<dbReference type="SMART" id="SM00220">
    <property type="entry name" value="S_TKc"/>
    <property type="match status" value="1"/>
</dbReference>
<dbReference type="InterPro" id="IPR008271">
    <property type="entry name" value="Ser/Thr_kinase_AS"/>
</dbReference>
<feature type="domain" description="Protein kinase" evidence="1">
    <location>
        <begin position="40"/>
        <end position="303"/>
    </location>
</feature>
<dbReference type="InterPro" id="IPR011009">
    <property type="entry name" value="Kinase-like_dom_sf"/>
</dbReference>
<organism evidence="2 3">
    <name type="scientific">Rhizoctonia solani</name>
    <dbReference type="NCBI Taxonomy" id="456999"/>
    <lineage>
        <taxon>Eukaryota</taxon>
        <taxon>Fungi</taxon>
        <taxon>Dikarya</taxon>
        <taxon>Basidiomycota</taxon>
        <taxon>Agaricomycotina</taxon>
        <taxon>Agaricomycetes</taxon>
        <taxon>Cantharellales</taxon>
        <taxon>Ceratobasidiaceae</taxon>
        <taxon>Rhizoctonia</taxon>
    </lineage>
</organism>
<dbReference type="PANTHER" id="PTHR44329:SF214">
    <property type="entry name" value="PROTEIN KINASE DOMAIN-CONTAINING PROTEIN"/>
    <property type="match status" value="1"/>
</dbReference>
<dbReference type="GO" id="GO:0005524">
    <property type="term" value="F:ATP binding"/>
    <property type="evidence" value="ECO:0007669"/>
    <property type="project" value="UniProtKB-KW"/>
</dbReference>
<dbReference type="Gene3D" id="1.10.510.10">
    <property type="entry name" value="Transferase(Phosphotransferase) domain 1"/>
    <property type="match status" value="2"/>
</dbReference>
<evidence type="ECO:0000313" key="2">
    <source>
        <dbReference type="EMBL" id="CAE6468287.1"/>
    </source>
</evidence>
<dbReference type="Proteomes" id="UP000663843">
    <property type="component" value="Unassembled WGS sequence"/>
</dbReference>
<protein>
    <recommendedName>
        <fullName evidence="1">Protein kinase domain-containing protein</fullName>
    </recommendedName>
</protein>
<evidence type="ECO:0000259" key="1">
    <source>
        <dbReference type="PROSITE" id="PS50011"/>
    </source>
</evidence>
<dbReference type="InterPro" id="IPR051681">
    <property type="entry name" value="Ser/Thr_Kinases-Pseudokinases"/>
</dbReference>
<dbReference type="InterPro" id="IPR001245">
    <property type="entry name" value="Ser-Thr/Tyr_kinase_cat_dom"/>
</dbReference>
<dbReference type="PROSITE" id="PS50011">
    <property type="entry name" value="PROTEIN_KINASE_DOM"/>
    <property type="match status" value="2"/>
</dbReference>
<comment type="caution">
    <text evidence="2">The sequence shown here is derived from an EMBL/GenBank/DDBJ whole genome shotgun (WGS) entry which is preliminary data.</text>
</comment>
<proteinExistence type="predicted"/>
<dbReference type="InterPro" id="IPR000719">
    <property type="entry name" value="Prot_kinase_dom"/>
</dbReference>
<dbReference type="Pfam" id="PF07714">
    <property type="entry name" value="PK_Tyr_Ser-Thr"/>
    <property type="match status" value="2"/>
</dbReference>
<gene>
    <name evidence="2" type="ORF">RDB_LOCUS103357</name>
</gene>
<reference evidence="2" key="1">
    <citation type="submission" date="2021-01" db="EMBL/GenBank/DDBJ databases">
        <authorList>
            <person name="Kaushik A."/>
        </authorList>
    </citation>
    <scope>NUCLEOTIDE SEQUENCE</scope>
    <source>
        <strain evidence="2">AG2-2IIIB</strain>
    </source>
</reference>
<dbReference type="GO" id="GO:0004674">
    <property type="term" value="F:protein serine/threonine kinase activity"/>
    <property type="evidence" value="ECO:0007669"/>
    <property type="project" value="TreeGrafter"/>
</dbReference>
<evidence type="ECO:0000313" key="3">
    <source>
        <dbReference type="Proteomes" id="UP000663843"/>
    </source>
</evidence>